<dbReference type="InterPro" id="IPR035895">
    <property type="entry name" value="HPr-like_sf"/>
</dbReference>
<comment type="caution">
    <text evidence="5">The sequence shown here is derived from an EMBL/GenBank/DDBJ whole genome shotgun (WGS) entry which is preliminary data.</text>
</comment>
<dbReference type="SUPFAM" id="SSF55594">
    <property type="entry name" value="HPr-like"/>
    <property type="match status" value="1"/>
</dbReference>
<keyword evidence="3" id="KW-0598">Phosphotransferase system</keyword>
<sequence>MEREPFTYHKSTYNAYDAQQIVFEASKYKSELTIQDGNKRANAKSIVGLLTVRFAAGDEYVVFAEGADARRAAAGLASFIAGLR</sequence>
<name>A0A9D1VT58_9FIRM</name>
<evidence type="ECO:0000313" key="5">
    <source>
        <dbReference type="EMBL" id="HIX46535.1"/>
    </source>
</evidence>
<evidence type="ECO:0000259" key="4">
    <source>
        <dbReference type="PROSITE" id="PS51350"/>
    </source>
</evidence>
<dbReference type="PRINTS" id="PR00107">
    <property type="entry name" value="PHOSPHOCPHPR"/>
</dbReference>
<evidence type="ECO:0000256" key="1">
    <source>
        <dbReference type="ARBA" id="ARBA00004496"/>
    </source>
</evidence>
<dbReference type="InterPro" id="IPR050399">
    <property type="entry name" value="HPr"/>
</dbReference>
<dbReference type="PANTHER" id="PTHR33705">
    <property type="entry name" value="PHOSPHOCARRIER PROTEIN HPR"/>
    <property type="match status" value="1"/>
</dbReference>
<keyword evidence="2" id="KW-0963">Cytoplasm</keyword>
<dbReference type="PANTHER" id="PTHR33705:SF2">
    <property type="entry name" value="PHOSPHOCARRIER PROTEIN NPR"/>
    <property type="match status" value="1"/>
</dbReference>
<dbReference type="EMBL" id="DXFD01000041">
    <property type="protein sequence ID" value="HIX46535.1"/>
    <property type="molecule type" value="Genomic_DNA"/>
</dbReference>
<accession>A0A9D1VT58</accession>
<dbReference type="InterPro" id="IPR000032">
    <property type="entry name" value="HPr-like"/>
</dbReference>
<proteinExistence type="predicted"/>
<evidence type="ECO:0000256" key="3">
    <source>
        <dbReference type="ARBA" id="ARBA00022683"/>
    </source>
</evidence>
<dbReference type="PROSITE" id="PS51350">
    <property type="entry name" value="PTS_HPR_DOM"/>
    <property type="match status" value="1"/>
</dbReference>
<reference evidence="5" key="2">
    <citation type="submission" date="2021-04" db="EMBL/GenBank/DDBJ databases">
        <authorList>
            <person name="Gilroy R."/>
        </authorList>
    </citation>
    <scope>NUCLEOTIDE SEQUENCE</scope>
    <source>
        <strain evidence="5">26628</strain>
    </source>
</reference>
<dbReference type="AlphaFoldDB" id="A0A9D1VT58"/>
<gene>
    <name evidence="5" type="ORF">H9737_02460</name>
</gene>
<evidence type="ECO:0000313" key="6">
    <source>
        <dbReference type="Proteomes" id="UP000824249"/>
    </source>
</evidence>
<dbReference type="GO" id="GO:0005737">
    <property type="term" value="C:cytoplasm"/>
    <property type="evidence" value="ECO:0007669"/>
    <property type="project" value="UniProtKB-SubCell"/>
</dbReference>
<protein>
    <submittedName>
        <fullName evidence="5">HPr family phosphocarrier protein</fullName>
    </submittedName>
</protein>
<feature type="domain" description="HPr" evidence="4">
    <location>
        <begin position="1"/>
        <end position="84"/>
    </location>
</feature>
<comment type="subcellular location">
    <subcellularLocation>
        <location evidence="1">Cytoplasm</location>
    </subcellularLocation>
</comment>
<evidence type="ECO:0000256" key="2">
    <source>
        <dbReference type="ARBA" id="ARBA00022490"/>
    </source>
</evidence>
<organism evidence="5 6">
    <name type="scientific">Candidatus Borkfalkia faecigallinarum</name>
    <dbReference type="NCBI Taxonomy" id="2838509"/>
    <lineage>
        <taxon>Bacteria</taxon>
        <taxon>Bacillati</taxon>
        <taxon>Bacillota</taxon>
        <taxon>Clostridia</taxon>
        <taxon>Christensenellales</taxon>
        <taxon>Christensenellaceae</taxon>
        <taxon>Candidatus Borkfalkia</taxon>
    </lineage>
</organism>
<dbReference type="GO" id="GO:0009401">
    <property type="term" value="P:phosphoenolpyruvate-dependent sugar phosphotransferase system"/>
    <property type="evidence" value="ECO:0007669"/>
    <property type="project" value="UniProtKB-KW"/>
</dbReference>
<dbReference type="Proteomes" id="UP000824249">
    <property type="component" value="Unassembled WGS sequence"/>
</dbReference>
<dbReference type="Gene3D" id="3.30.1340.10">
    <property type="entry name" value="HPr-like"/>
    <property type="match status" value="1"/>
</dbReference>
<dbReference type="Pfam" id="PF00381">
    <property type="entry name" value="PTS-HPr"/>
    <property type="match status" value="1"/>
</dbReference>
<reference evidence="5" key="1">
    <citation type="journal article" date="2021" name="PeerJ">
        <title>Extensive microbial diversity within the chicken gut microbiome revealed by metagenomics and culture.</title>
        <authorList>
            <person name="Gilroy R."/>
            <person name="Ravi A."/>
            <person name="Getino M."/>
            <person name="Pursley I."/>
            <person name="Horton D.L."/>
            <person name="Alikhan N.F."/>
            <person name="Baker D."/>
            <person name="Gharbi K."/>
            <person name="Hall N."/>
            <person name="Watson M."/>
            <person name="Adriaenssens E.M."/>
            <person name="Foster-Nyarko E."/>
            <person name="Jarju S."/>
            <person name="Secka A."/>
            <person name="Antonio M."/>
            <person name="Oren A."/>
            <person name="Chaudhuri R.R."/>
            <person name="La Ragione R."/>
            <person name="Hildebrand F."/>
            <person name="Pallen M.J."/>
        </authorList>
    </citation>
    <scope>NUCLEOTIDE SEQUENCE</scope>
    <source>
        <strain evidence="5">26628</strain>
    </source>
</reference>